<organism evidence="1 2">
    <name type="scientific">Kaistella flava</name>
    <name type="common">ex Peng et al. 2021</name>
    <dbReference type="NCBI Taxonomy" id="2038776"/>
    <lineage>
        <taxon>Bacteria</taxon>
        <taxon>Pseudomonadati</taxon>
        <taxon>Bacteroidota</taxon>
        <taxon>Flavobacteriia</taxon>
        <taxon>Flavobacteriales</taxon>
        <taxon>Weeksellaceae</taxon>
        <taxon>Chryseobacterium group</taxon>
        <taxon>Kaistella</taxon>
    </lineage>
</organism>
<dbReference type="RefSeq" id="WP_193813007.1">
    <property type="nucleotide sequence ID" value="NZ_CP040442.1"/>
</dbReference>
<dbReference type="KEGG" id="kfa:Q73A0000_05120"/>
<protein>
    <submittedName>
        <fullName evidence="1">Uncharacterized protein</fullName>
    </submittedName>
</protein>
<dbReference type="Proteomes" id="UP000594195">
    <property type="component" value="Chromosome"/>
</dbReference>
<evidence type="ECO:0000313" key="1">
    <source>
        <dbReference type="EMBL" id="QOW09791.1"/>
    </source>
</evidence>
<evidence type="ECO:0000313" key="2">
    <source>
        <dbReference type="Proteomes" id="UP000594195"/>
    </source>
</evidence>
<sequence>MITSLKNATINDIAVKELIFYDDSDVEGLVQFCHRNSISYLPSKDRKKVYRLIKNVFAEIELHHHMCLSPEDLLFEETTLEKFRKVNEHEIKFVTENEKIVGVVHIVDYNNEFVAVELYRAFFKFENNLRTLLIREKLTNEDFLSWLGHQRDIEVNDNDIDSDYWTNKFKSYFPLDEKHKSLKERERKSVFPFQTFYFSDILSFAIDQNILDENIFSPKSLTKLRNYIAHNRHFTSISESDEGQLIYDFSHLLKFIENINFFFISYEELLNQLKAPEKTAV</sequence>
<dbReference type="EMBL" id="CP040442">
    <property type="protein sequence ID" value="QOW09791.1"/>
    <property type="molecule type" value="Genomic_DNA"/>
</dbReference>
<dbReference type="AlphaFoldDB" id="A0A7M2Y6K7"/>
<proteinExistence type="predicted"/>
<name>A0A7M2Y6K7_9FLAO</name>
<reference evidence="1 2" key="1">
    <citation type="submission" date="2019-05" db="EMBL/GenBank/DDBJ databases">
        <title>Chryseobacterium sp. isolated from King George Island, maritime Antarctica.</title>
        <authorList>
            <person name="Peng X."/>
        </authorList>
    </citation>
    <scope>NUCLEOTIDE SEQUENCE [LARGE SCALE GENOMIC DNA]</scope>
    <source>
        <strain evidence="1 2">7-3A</strain>
    </source>
</reference>
<keyword evidence="2" id="KW-1185">Reference proteome</keyword>
<gene>
    <name evidence="1" type="ORF">Q73A0000_05120</name>
</gene>
<accession>A0A7M2Y6K7</accession>